<gene>
    <name evidence="2" type="ORF">ACFFUQ_05650</name>
</gene>
<feature type="transmembrane region" description="Helical" evidence="1">
    <location>
        <begin position="38"/>
        <end position="56"/>
    </location>
</feature>
<reference evidence="2 3" key="1">
    <citation type="submission" date="2024-09" db="EMBL/GenBank/DDBJ databases">
        <authorList>
            <person name="Sun Q."/>
            <person name="Mori K."/>
        </authorList>
    </citation>
    <scope>NUCLEOTIDE SEQUENCE [LARGE SCALE GENOMIC DNA]</scope>
    <source>
        <strain evidence="2 3">CECT 7908</strain>
    </source>
</reference>
<sequence length="92" mass="10946">MTDTRKNQILSIVLILFIYALSFFFYDNDYDFRDRLLMSIPVFTLLVVLYACVYGFKYLITKIVFVLLLIASVIVLSIIWWIYEFAKGMRSH</sequence>
<proteinExistence type="predicted"/>
<feature type="transmembrane region" description="Helical" evidence="1">
    <location>
        <begin position="9"/>
        <end position="26"/>
    </location>
</feature>
<dbReference type="EMBL" id="JBHMEX010000019">
    <property type="protein sequence ID" value="MFB9063500.1"/>
    <property type="molecule type" value="Genomic_DNA"/>
</dbReference>
<dbReference type="RefSeq" id="WP_290267168.1">
    <property type="nucleotide sequence ID" value="NZ_JAUFQQ010000005.1"/>
</dbReference>
<evidence type="ECO:0000313" key="2">
    <source>
        <dbReference type="EMBL" id="MFB9063500.1"/>
    </source>
</evidence>
<keyword evidence="1" id="KW-1133">Transmembrane helix</keyword>
<comment type="caution">
    <text evidence="2">The sequence shown here is derived from an EMBL/GenBank/DDBJ whole genome shotgun (WGS) entry which is preliminary data.</text>
</comment>
<keyword evidence="1" id="KW-0812">Transmembrane</keyword>
<keyword evidence="1" id="KW-0472">Membrane</keyword>
<keyword evidence="3" id="KW-1185">Reference proteome</keyword>
<feature type="transmembrane region" description="Helical" evidence="1">
    <location>
        <begin position="63"/>
        <end position="83"/>
    </location>
</feature>
<evidence type="ECO:0000256" key="1">
    <source>
        <dbReference type="SAM" id="Phobius"/>
    </source>
</evidence>
<accession>A0ABV5FIY2</accession>
<protein>
    <submittedName>
        <fullName evidence="2">Uncharacterized protein</fullName>
    </submittedName>
</protein>
<name>A0ABV5FIY2_9FLAO</name>
<dbReference type="Proteomes" id="UP001589589">
    <property type="component" value="Unassembled WGS sequence"/>
</dbReference>
<organism evidence="2 3">
    <name type="scientific">Flavobacterium branchiarum</name>
    <dbReference type="NCBI Taxonomy" id="1114870"/>
    <lineage>
        <taxon>Bacteria</taxon>
        <taxon>Pseudomonadati</taxon>
        <taxon>Bacteroidota</taxon>
        <taxon>Flavobacteriia</taxon>
        <taxon>Flavobacteriales</taxon>
        <taxon>Flavobacteriaceae</taxon>
        <taxon>Flavobacterium</taxon>
    </lineage>
</organism>
<evidence type="ECO:0000313" key="3">
    <source>
        <dbReference type="Proteomes" id="UP001589589"/>
    </source>
</evidence>